<dbReference type="InterPro" id="IPR012337">
    <property type="entry name" value="RNaseH-like_sf"/>
</dbReference>
<evidence type="ECO:0000256" key="2">
    <source>
        <dbReference type="ARBA" id="ARBA00022723"/>
    </source>
</evidence>
<dbReference type="InterPro" id="IPR001878">
    <property type="entry name" value="Znf_CCHC"/>
</dbReference>
<evidence type="ECO:0000313" key="14">
    <source>
        <dbReference type="Proteomes" id="UP001418222"/>
    </source>
</evidence>
<dbReference type="InterPro" id="IPR036397">
    <property type="entry name" value="RNaseH_sf"/>
</dbReference>
<keyword evidence="8" id="KW-0239">DNA-directed DNA polymerase</keyword>
<gene>
    <name evidence="13" type="ORF">KSP39_PZI002864</name>
</gene>
<dbReference type="GO" id="GO:0015074">
    <property type="term" value="P:DNA integration"/>
    <property type="evidence" value="ECO:0007669"/>
    <property type="project" value="UniProtKB-KW"/>
</dbReference>
<dbReference type="SUPFAM" id="SSF57756">
    <property type="entry name" value="Retrovirus zinc finger-like domains"/>
    <property type="match status" value="1"/>
</dbReference>
<organism evidence="13 14">
    <name type="scientific">Platanthera zijinensis</name>
    <dbReference type="NCBI Taxonomy" id="2320716"/>
    <lineage>
        <taxon>Eukaryota</taxon>
        <taxon>Viridiplantae</taxon>
        <taxon>Streptophyta</taxon>
        <taxon>Embryophyta</taxon>
        <taxon>Tracheophyta</taxon>
        <taxon>Spermatophyta</taxon>
        <taxon>Magnoliopsida</taxon>
        <taxon>Liliopsida</taxon>
        <taxon>Asparagales</taxon>
        <taxon>Orchidaceae</taxon>
        <taxon>Orchidoideae</taxon>
        <taxon>Orchideae</taxon>
        <taxon>Orchidinae</taxon>
        <taxon>Platanthera</taxon>
    </lineage>
</organism>
<keyword evidence="2" id="KW-0479">Metal-binding</keyword>
<accession>A0AAP0BZN9</accession>
<dbReference type="Pfam" id="PF14223">
    <property type="entry name" value="Retrotran_gag_2"/>
    <property type="match status" value="1"/>
</dbReference>
<dbReference type="Proteomes" id="UP001418222">
    <property type="component" value="Unassembled WGS sequence"/>
</dbReference>
<dbReference type="GO" id="GO:0006310">
    <property type="term" value="P:DNA recombination"/>
    <property type="evidence" value="ECO:0007669"/>
    <property type="project" value="UniProtKB-KW"/>
</dbReference>
<evidence type="ECO:0000256" key="10">
    <source>
        <dbReference type="PROSITE-ProRule" id="PRU00047"/>
    </source>
</evidence>
<feature type="compositionally biased region" description="Basic and acidic residues" evidence="11">
    <location>
        <begin position="118"/>
        <end position="134"/>
    </location>
</feature>
<dbReference type="PROSITE" id="PS50158">
    <property type="entry name" value="ZF_CCHC"/>
    <property type="match status" value="1"/>
</dbReference>
<dbReference type="GO" id="GO:0008270">
    <property type="term" value="F:zinc ion binding"/>
    <property type="evidence" value="ECO:0007669"/>
    <property type="project" value="UniProtKB-KW"/>
</dbReference>
<keyword evidence="3" id="KW-0255">Endonuclease</keyword>
<keyword evidence="5" id="KW-0460">Magnesium</keyword>
<dbReference type="SUPFAM" id="SSF53098">
    <property type="entry name" value="Ribonuclease H-like"/>
    <property type="match status" value="1"/>
</dbReference>
<dbReference type="InterPro" id="IPR039537">
    <property type="entry name" value="Retrotran_Ty1/copia-like"/>
</dbReference>
<evidence type="ECO:0000313" key="13">
    <source>
        <dbReference type="EMBL" id="KAK8954718.1"/>
    </source>
</evidence>
<dbReference type="InterPro" id="IPR036875">
    <property type="entry name" value="Znf_CCHC_sf"/>
</dbReference>
<evidence type="ECO:0000256" key="3">
    <source>
        <dbReference type="ARBA" id="ARBA00022759"/>
    </source>
</evidence>
<keyword evidence="8" id="KW-0808">Transferase</keyword>
<dbReference type="EMBL" id="JBBWWQ010000002">
    <property type="protein sequence ID" value="KAK8954718.1"/>
    <property type="molecule type" value="Genomic_DNA"/>
</dbReference>
<dbReference type="SMART" id="SM00343">
    <property type="entry name" value="ZnF_C2HC"/>
    <property type="match status" value="1"/>
</dbReference>
<sequence length="353" mass="39779">MEAGLASNLDIYLLTQTNFKKWMSCVESFLLGEDLWEVVCGAERQRFTTVTGNAEALRVWEERNANTEKILKQLISSELLDYIDGCQSAAEIWTSLIGLFNKEGKVAAEDGPSTSYQQERRDSPRRDGKKKEGPRCYKCKQLGHIRKECKVILHSANVALSGSKGENLVETSTSSDRINVIDSAAIWHERLGHVRMDKLKAMTVRSLVGGLPNLLSFKDGHSCTECQLGEADRFKVDKAQTSCKRPLEIIHGRLLGPTVTASLGGSRYMLLLVDDYTRYTWVYFMKEKSNMFRLFVEFKNLVEGQLGLRIKKLVQESEVILVLLSSLMSAESMASRESSLVNTLRNKVVLQIR</sequence>
<dbReference type="InterPro" id="IPR025724">
    <property type="entry name" value="GAG-pre-integrase_dom"/>
</dbReference>
<feature type="region of interest" description="Disordered" evidence="11">
    <location>
        <begin position="107"/>
        <end position="134"/>
    </location>
</feature>
<comment type="caution">
    <text evidence="13">The sequence shown here is derived from an EMBL/GenBank/DDBJ whole genome shotgun (WGS) entry which is preliminary data.</text>
</comment>
<reference evidence="13 14" key="1">
    <citation type="journal article" date="2022" name="Nat. Plants">
        <title>Genomes of leafy and leafless Platanthera orchids illuminate the evolution of mycoheterotrophy.</title>
        <authorList>
            <person name="Li M.H."/>
            <person name="Liu K.W."/>
            <person name="Li Z."/>
            <person name="Lu H.C."/>
            <person name="Ye Q.L."/>
            <person name="Zhang D."/>
            <person name="Wang J.Y."/>
            <person name="Li Y.F."/>
            <person name="Zhong Z.M."/>
            <person name="Liu X."/>
            <person name="Yu X."/>
            <person name="Liu D.K."/>
            <person name="Tu X.D."/>
            <person name="Liu B."/>
            <person name="Hao Y."/>
            <person name="Liao X.Y."/>
            <person name="Jiang Y.T."/>
            <person name="Sun W.H."/>
            <person name="Chen J."/>
            <person name="Chen Y.Q."/>
            <person name="Ai Y."/>
            <person name="Zhai J.W."/>
            <person name="Wu S.S."/>
            <person name="Zhou Z."/>
            <person name="Hsiao Y.Y."/>
            <person name="Wu W.L."/>
            <person name="Chen Y.Y."/>
            <person name="Lin Y.F."/>
            <person name="Hsu J.L."/>
            <person name="Li C.Y."/>
            <person name="Wang Z.W."/>
            <person name="Zhao X."/>
            <person name="Zhong W.Y."/>
            <person name="Ma X.K."/>
            <person name="Ma L."/>
            <person name="Huang J."/>
            <person name="Chen G.Z."/>
            <person name="Huang M.Z."/>
            <person name="Huang L."/>
            <person name="Peng D.H."/>
            <person name="Luo Y.B."/>
            <person name="Zou S.Q."/>
            <person name="Chen S.P."/>
            <person name="Lan S."/>
            <person name="Tsai W.C."/>
            <person name="Van de Peer Y."/>
            <person name="Liu Z.J."/>
        </authorList>
    </citation>
    <scope>NUCLEOTIDE SEQUENCE [LARGE SCALE GENOMIC DNA]</scope>
    <source>
        <strain evidence="13">Lor287</strain>
    </source>
</reference>
<dbReference type="GO" id="GO:0003676">
    <property type="term" value="F:nucleic acid binding"/>
    <property type="evidence" value="ECO:0007669"/>
    <property type="project" value="InterPro"/>
</dbReference>
<keyword evidence="14" id="KW-1185">Reference proteome</keyword>
<protein>
    <recommendedName>
        <fullName evidence="12">CCHC-type domain-containing protein</fullName>
    </recommendedName>
</protein>
<keyword evidence="7" id="KW-0695">RNA-directed DNA polymerase</keyword>
<evidence type="ECO:0000256" key="5">
    <source>
        <dbReference type="ARBA" id="ARBA00022842"/>
    </source>
</evidence>
<keyword evidence="1" id="KW-0540">Nuclease</keyword>
<proteinExistence type="predicted"/>
<evidence type="ECO:0000256" key="1">
    <source>
        <dbReference type="ARBA" id="ARBA00022722"/>
    </source>
</evidence>
<evidence type="ECO:0000256" key="8">
    <source>
        <dbReference type="ARBA" id="ARBA00022932"/>
    </source>
</evidence>
<keyword evidence="9" id="KW-0233">DNA recombination</keyword>
<evidence type="ECO:0000256" key="6">
    <source>
        <dbReference type="ARBA" id="ARBA00022908"/>
    </source>
</evidence>
<dbReference type="GO" id="GO:0003887">
    <property type="term" value="F:DNA-directed DNA polymerase activity"/>
    <property type="evidence" value="ECO:0007669"/>
    <property type="project" value="UniProtKB-KW"/>
</dbReference>
<keyword evidence="10" id="KW-0863">Zinc-finger</keyword>
<keyword evidence="8" id="KW-0548">Nucleotidyltransferase</keyword>
<keyword evidence="6" id="KW-0229">DNA integration</keyword>
<evidence type="ECO:0000256" key="7">
    <source>
        <dbReference type="ARBA" id="ARBA00022918"/>
    </source>
</evidence>
<evidence type="ECO:0000256" key="4">
    <source>
        <dbReference type="ARBA" id="ARBA00022801"/>
    </source>
</evidence>
<dbReference type="AlphaFoldDB" id="A0AAP0BZN9"/>
<dbReference type="PANTHER" id="PTHR42648:SF11">
    <property type="entry name" value="TRANSPOSON TY4-P GAG-POL POLYPROTEIN"/>
    <property type="match status" value="1"/>
</dbReference>
<feature type="domain" description="CCHC-type" evidence="12">
    <location>
        <begin position="135"/>
        <end position="150"/>
    </location>
</feature>
<dbReference type="Gene3D" id="4.10.60.10">
    <property type="entry name" value="Zinc finger, CCHC-type"/>
    <property type="match status" value="1"/>
</dbReference>
<dbReference type="GO" id="GO:0003964">
    <property type="term" value="F:RNA-directed DNA polymerase activity"/>
    <property type="evidence" value="ECO:0007669"/>
    <property type="project" value="UniProtKB-KW"/>
</dbReference>
<evidence type="ECO:0000256" key="9">
    <source>
        <dbReference type="ARBA" id="ARBA00023172"/>
    </source>
</evidence>
<dbReference type="Gene3D" id="3.30.420.10">
    <property type="entry name" value="Ribonuclease H-like superfamily/Ribonuclease H"/>
    <property type="match status" value="1"/>
</dbReference>
<evidence type="ECO:0000256" key="11">
    <source>
        <dbReference type="SAM" id="MobiDB-lite"/>
    </source>
</evidence>
<evidence type="ECO:0000259" key="12">
    <source>
        <dbReference type="PROSITE" id="PS50158"/>
    </source>
</evidence>
<dbReference type="Pfam" id="PF13976">
    <property type="entry name" value="gag_pre-integrs"/>
    <property type="match status" value="1"/>
</dbReference>
<dbReference type="PANTHER" id="PTHR42648">
    <property type="entry name" value="TRANSPOSASE, PUTATIVE-RELATED"/>
    <property type="match status" value="1"/>
</dbReference>
<keyword evidence="4" id="KW-0378">Hydrolase</keyword>
<name>A0AAP0BZN9_9ASPA</name>
<dbReference type="GO" id="GO:0016787">
    <property type="term" value="F:hydrolase activity"/>
    <property type="evidence" value="ECO:0007669"/>
    <property type="project" value="UniProtKB-KW"/>
</dbReference>
<keyword evidence="10" id="KW-0862">Zinc</keyword>
<dbReference type="Pfam" id="PF00098">
    <property type="entry name" value="zf-CCHC"/>
    <property type="match status" value="1"/>
</dbReference>
<dbReference type="GO" id="GO:0004519">
    <property type="term" value="F:endonuclease activity"/>
    <property type="evidence" value="ECO:0007669"/>
    <property type="project" value="UniProtKB-KW"/>
</dbReference>